<dbReference type="AlphaFoldDB" id="A0A078A973"/>
<evidence type="ECO:0000313" key="4">
    <source>
        <dbReference type="Proteomes" id="UP000039865"/>
    </source>
</evidence>
<feature type="coiled-coil region" evidence="1">
    <location>
        <begin position="229"/>
        <end position="336"/>
    </location>
</feature>
<organism evidence="3 4">
    <name type="scientific">Stylonychia lemnae</name>
    <name type="common">Ciliate</name>
    <dbReference type="NCBI Taxonomy" id="5949"/>
    <lineage>
        <taxon>Eukaryota</taxon>
        <taxon>Sar</taxon>
        <taxon>Alveolata</taxon>
        <taxon>Ciliophora</taxon>
        <taxon>Intramacronucleata</taxon>
        <taxon>Spirotrichea</taxon>
        <taxon>Stichotrichia</taxon>
        <taxon>Sporadotrichida</taxon>
        <taxon>Oxytrichidae</taxon>
        <taxon>Stylonychinae</taxon>
        <taxon>Stylonychia</taxon>
    </lineage>
</organism>
<evidence type="ECO:0000256" key="1">
    <source>
        <dbReference type="SAM" id="Coils"/>
    </source>
</evidence>
<evidence type="ECO:0000256" key="2">
    <source>
        <dbReference type="SAM" id="MobiDB-lite"/>
    </source>
</evidence>
<dbReference type="EMBL" id="CCKQ01007056">
    <property type="protein sequence ID" value="CDW78391.1"/>
    <property type="molecule type" value="Genomic_DNA"/>
</dbReference>
<evidence type="ECO:0000313" key="3">
    <source>
        <dbReference type="EMBL" id="CDW78391.1"/>
    </source>
</evidence>
<feature type="compositionally biased region" description="Low complexity" evidence="2">
    <location>
        <begin position="162"/>
        <end position="176"/>
    </location>
</feature>
<name>A0A078A973_STYLE</name>
<feature type="region of interest" description="Disordered" evidence="2">
    <location>
        <begin position="600"/>
        <end position="624"/>
    </location>
</feature>
<gene>
    <name evidence="3" type="primary">Contig4096.g4384</name>
    <name evidence="3" type="ORF">STYLEM_7368</name>
</gene>
<feature type="region of interest" description="Disordered" evidence="2">
    <location>
        <begin position="151"/>
        <end position="182"/>
    </location>
</feature>
<keyword evidence="1" id="KW-0175">Coiled coil</keyword>
<protein>
    <submittedName>
        <fullName evidence="3">Uncharacterized protein</fullName>
    </submittedName>
</protein>
<keyword evidence="4" id="KW-1185">Reference proteome</keyword>
<feature type="compositionally biased region" description="Basic residues" evidence="2">
    <location>
        <begin position="65"/>
        <end position="75"/>
    </location>
</feature>
<feature type="region of interest" description="Disordered" evidence="2">
    <location>
        <begin position="56"/>
        <end position="78"/>
    </location>
</feature>
<reference evidence="3 4" key="1">
    <citation type="submission" date="2014-06" db="EMBL/GenBank/DDBJ databases">
        <authorList>
            <person name="Swart Estienne"/>
        </authorList>
    </citation>
    <scope>NUCLEOTIDE SEQUENCE [LARGE SCALE GENOMIC DNA]</scope>
    <source>
        <strain evidence="3 4">130c</strain>
    </source>
</reference>
<feature type="compositionally biased region" description="Basic and acidic residues" evidence="2">
    <location>
        <begin position="600"/>
        <end position="616"/>
    </location>
</feature>
<accession>A0A078A973</accession>
<dbReference type="Proteomes" id="UP000039865">
    <property type="component" value="Unassembled WGS sequence"/>
</dbReference>
<dbReference type="InParanoid" id="A0A078A973"/>
<proteinExistence type="predicted"/>
<feature type="region of interest" description="Disordered" evidence="2">
    <location>
        <begin position="516"/>
        <end position="535"/>
    </location>
</feature>
<sequence length="957" mass="111834">MDKFNGFITPSQNNYIESQNSDQLKQNLYSDEYYERQTPIQNKPNSVIINYQQNQPFSQRGSNKSQKHPTSHHKSQSTIYNNNSQNLLNQNQQQQYVLYSNSNNSQIDSQVYFSDKKKARQNANSSVKIHEQSSHSSLQAANQMIDFQFNNVHELPPPPAHKSQYLQQQQQQMQQKQTHKQLNGPLQTDRFKKQMSHRQLSSQNQVSSLSSLKGVHEFQSIDPKNQLGMQQKQDNNSFLQDAMKREIRNIVTYIQQIEEKLQNLEQQNTQLIENNNKLCQFENEAYIKFEEYDQKIINLEQSMVQFMEQSFFQNIYEQTTNNNQQLNKMQNNDQDQLGKYGNNQFYSFQDKNFGQGVFRQDTPTISCCSSEMGDTIDKKQNMRDFLDETMKSKQDGLKIKETDDDENYYESHRAQVKKLPQSPVSKTFDIPLQIQNQAKIVIGNGVNPHHHSNRQQHHTVQNEVNRSGVDYYLSRQNNQMKSKAYLDVRALIQTQMDSQPIGDSDILNTNMIRKSQDKSVHNSSRNENFKHPTDAQKAMQSTISDHVIEEENQESERTIKEQSKQLNIQSVKSIRSLHSGREIINGREVDRMLERNSHLSIDSKFKSQERHSHENNGRMSQQPHGYNSIVNLKSLDMNLNEEALMNSALSQGRDAKYVSSFSKNHHASLSNTQSQKQFEMRRVNEKFNNPLSQSQSNSNTYELKNNKFQNFSPYESQYLQINKQQIIEDLHSQQEEDSNQQSMTQQDTTIKQYEELNGTQEIQDQNFIGTYQSKLPMTMHSQLSANQKTRNLQHNSALIMPDKELQCFAILNMLKDDSEEGVKFAVNGSWLLEYCILIDLDINFFVNQGEQNLSQKLNDISLIMNRLSQRLALNQDFDVRLKNSKLLETQNSMDYSKDVEPQDQHINTIINNALLLDEEGNFKEDNQLYQDYFIISQIIWNQFMNWGFECDIEIQLY</sequence>
<feature type="region of interest" description="Disordered" evidence="2">
    <location>
        <begin position="116"/>
        <end position="137"/>
    </location>
</feature>